<dbReference type="RefSeq" id="WP_284339500.1">
    <property type="nucleotide sequence ID" value="NZ_BSNS01000007.1"/>
</dbReference>
<name>A0ABQ5W228_9HYPH</name>
<reference evidence="3" key="1">
    <citation type="journal article" date="2019" name="Int. J. Syst. Evol. Microbiol.">
        <title>The Global Catalogue of Microorganisms (GCM) 10K type strain sequencing project: providing services to taxonomists for standard genome sequencing and annotation.</title>
        <authorList>
            <consortium name="The Broad Institute Genomics Platform"/>
            <consortium name="The Broad Institute Genome Sequencing Center for Infectious Disease"/>
            <person name="Wu L."/>
            <person name="Ma J."/>
        </authorList>
    </citation>
    <scope>NUCLEOTIDE SEQUENCE [LARGE SCALE GENOMIC DNA]</scope>
    <source>
        <strain evidence="3">NBRC 112416</strain>
    </source>
</reference>
<evidence type="ECO:0000256" key="1">
    <source>
        <dbReference type="SAM" id="Phobius"/>
    </source>
</evidence>
<evidence type="ECO:0000313" key="2">
    <source>
        <dbReference type="EMBL" id="GLQ54058.1"/>
    </source>
</evidence>
<comment type="caution">
    <text evidence="2">The sequence shown here is derived from an EMBL/GenBank/DDBJ whole genome shotgun (WGS) entry which is preliminary data.</text>
</comment>
<keyword evidence="1" id="KW-0812">Transmembrane</keyword>
<gene>
    <name evidence="2" type="ORF">GCM10010862_13170</name>
</gene>
<keyword evidence="1" id="KW-0472">Membrane</keyword>
<evidence type="ECO:0000313" key="3">
    <source>
        <dbReference type="Proteomes" id="UP001156691"/>
    </source>
</evidence>
<keyword evidence="1" id="KW-1133">Transmembrane helix</keyword>
<organism evidence="2 3">
    <name type="scientific">Devosia nitrariae</name>
    <dbReference type="NCBI Taxonomy" id="2071872"/>
    <lineage>
        <taxon>Bacteria</taxon>
        <taxon>Pseudomonadati</taxon>
        <taxon>Pseudomonadota</taxon>
        <taxon>Alphaproteobacteria</taxon>
        <taxon>Hyphomicrobiales</taxon>
        <taxon>Devosiaceae</taxon>
        <taxon>Devosia</taxon>
    </lineage>
</organism>
<protein>
    <recommendedName>
        <fullName evidence="4">DUF3137 domain-containing protein</fullName>
    </recommendedName>
</protein>
<feature type="transmembrane region" description="Helical" evidence="1">
    <location>
        <begin position="38"/>
        <end position="55"/>
    </location>
</feature>
<sequence length="284" mass="32294">MSRPIANGMRRKIVSWTVLIAALSLGYVSEHFGIPQDRWILLVILGVLFLAIGETQANLRRIESHLGLEHLQTNSEQGLKVADGPVTSEPVLPELPSKDDTRVSPGTRLFLEHFARFADVTNKQIGGLWCLRETAERDYNDPAYCRRYDIFYMDRRCGSVLVYDRSRLGFPYTTETPSITTRIEVRNARSFRTDYLMTLLDQLAIAGSFNEEVERVRQEIRNAMVLAMWQVGPERIVAPKTLKIRFDASAKWYLLTAGIAPHKPSEARSLRDVLREPEEGNSTA</sequence>
<proteinExistence type="predicted"/>
<keyword evidence="3" id="KW-1185">Reference proteome</keyword>
<evidence type="ECO:0008006" key="4">
    <source>
        <dbReference type="Google" id="ProtNLM"/>
    </source>
</evidence>
<dbReference type="EMBL" id="BSNS01000007">
    <property type="protein sequence ID" value="GLQ54058.1"/>
    <property type="molecule type" value="Genomic_DNA"/>
</dbReference>
<accession>A0ABQ5W228</accession>
<dbReference type="Proteomes" id="UP001156691">
    <property type="component" value="Unassembled WGS sequence"/>
</dbReference>